<dbReference type="FunCoup" id="F0ZHH6">
    <property type="interactions" value="392"/>
</dbReference>
<gene>
    <name evidence="1" type="ORF">DICPUDRAFT_150882</name>
</gene>
<keyword evidence="2" id="KW-1185">Reference proteome</keyword>
<dbReference type="PANTHER" id="PTHR13651:SF0">
    <property type="entry name" value="PROTEIN ABITRAM"/>
    <property type="match status" value="1"/>
</dbReference>
<dbReference type="OrthoDB" id="48130at2759"/>
<dbReference type="Proteomes" id="UP000001064">
    <property type="component" value="Unassembled WGS sequence"/>
</dbReference>
<evidence type="ECO:0008006" key="3">
    <source>
        <dbReference type="Google" id="ProtNLM"/>
    </source>
</evidence>
<proteinExistence type="predicted"/>
<accession>F0ZHH6</accession>
<dbReference type="VEuPathDB" id="AmoebaDB:DICPUDRAFT_150882"/>
<dbReference type="SUPFAM" id="SSF51230">
    <property type="entry name" value="Single hybrid motif"/>
    <property type="match status" value="1"/>
</dbReference>
<dbReference type="InterPro" id="IPR039169">
    <property type="entry name" value="Abitram"/>
</dbReference>
<sequence length="184" mass="21035">MRTVLERYYTQYYMLGEEQPSSKVEETEDHYVNQHTNGLAIIGVAPSHPVLKKEISKIEFQENSMNSEVSGIKKRGGFKLQKETIICKIYCSDNTQYNIRSCIKGKLLEINKNLTENDEKHNNVNFSLLKDNSSTSGFIAIVEPLIQAKFIENPGLISYDDYHKIRNIPVTKGPVFLKDTSLED</sequence>
<dbReference type="InterPro" id="IPR011053">
    <property type="entry name" value="Single_hybrid_motif"/>
</dbReference>
<protein>
    <recommendedName>
        <fullName evidence="3">Actin-binding transcription modulator</fullName>
    </recommendedName>
</protein>
<dbReference type="GeneID" id="10500288"/>
<dbReference type="STRING" id="5786.F0ZHH6"/>
<dbReference type="EMBL" id="GL871021">
    <property type="protein sequence ID" value="EGC36614.1"/>
    <property type="molecule type" value="Genomic_DNA"/>
</dbReference>
<dbReference type="OMA" id="GKACEDH"/>
<dbReference type="Gene3D" id="2.40.50.100">
    <property type="match status" value="1"/>
</dbReference>
<dbReference type="KEGG" id="dpp:DICPUDRAFT_150882"/>
<dbReference type="InParanoid" id="F0ZHH6"/>
<organism evidence="1 2">
    <name type="scientific">Dictyostelium purpureum</name>
    <name type="common">Slime mold</name>
    <dbReference type="NCBI Taxonomy" id="5786"/>
    <lineage>
        <taxon>Eukaryota</taxon>
        <taxon>Amoebozoa</taxon>
        <taxon>Evosea</taxon>
        <taxon>Eumycetozoa</taxon>
        <taxon>Dictyostelia</taxon>
        <taxon>Dictyosteliales</taxon>
        <taxon>Dictyosteliaceae</taxon>
        <taxon>Dictyostelium</taxon>
    </lineage>
</organism>
<evidence type="ECO:0000313" key="1">
    <source>
        <dbReference type="EMBL" id="EGC36614.1"/>
    </source>
</evidence>
<name>F0ZHH6_DICPU</name>
<reference evidence="2" key="1">
    <citation type="journal article" date="2011" name="Genome Biol.">
        <title>Comparative genomics of the social amoebae Dictyostelium discoideum and Dictyostelium purpureum.</title>
        <authorList>
            <consortium name="US DOE Joint Genome Institute (JGI-PGF)"/>
            <person name="Sucgang R."/>
            <person name="Kuo A."/>
            <person name="Tian X."/>
            <person name="Salerno W."/>
            <person name="Parikh A."/>
            <person name="Feasley C.L."/>
            <person name="Dalin E."/>
            <person name="Tu H."/>
            <person name="Huang E."/>
            <person name="Barry K."/>
            <person name="Lindquist E."/>
            <person name="Shapiro H."/>
            <person name="Bruce D."/>
            <person name="Schmutz J."/>
            <person name="Salamov A."/>
            <person name="Fey P."/>
            <person name="Gaudet P."/>
            <person name="Anjard C."/>
            <person name="Babu M.M."/>
            <person name="Basu S."/>
            <person name="Bushmanova Y."/>
            <person name="van der Wel H."/>
            <person name="Katoh-Kurasawa M."/>
            <person name="Dinh C."/>
            <person name="Coutinho P.M."/>
            <person name="Saito T."/>
            <person name="Elias M."/>
            <person name="Schaap P."/>
            <person name="Kay R.R."/>
            <person name="Henrissat B."/>
            <person name="Eichinger L."/>
            <person name="Rivero F."/>
            <person name="Putnam N.H."/>
            <person name="West C.M."/>
            <person name="Loomis W.F."/>
            <person name="Chisholm R.L."/>
            <person name="Shaulsky G."/>
            <person name="Strassmann J.E."/>
            <person name="Queller D.C."/>
            <person name="Kuspa A."/>
            <person name="Grigoriev I.V."/>
        </authorList>
    </citation>
    <scope>NUCLEOTIDE SEQUENCE [LARGE SCALE GENOMIC DNA]</scope>
    <source>
        <strain evidence="2">QSDP1</strain>
    </source>
</reference>
<dbReference type="PANTHER" id="PTHR13651">
    <property type="entry name" value="PROTEIN ABITRAM"/>
    <property type="match status" value="1"/>
</dbReference>
<dbReference type="GO" id="GO:0005634">
    <property type="term" value="C:nucleus"/>
    <property type="evidence" value="ECO:0000318"/>
    <property type="project" value="GO_Central"/>
</dbReference>
<dbReference type="AlphaFoldDB" id="F0ZHH6"/>
<dbReference type="eggNOG" id="KOG3266">
    <property type="taxonomic scope" value="Eukaryota"/>
</dbReference>
<evidence type="ECO:0000313" key="2">
    <source>
        <dbReference type="Proteomes" id="UP000001064"/>
    </source>
</evidence>
<dbReference type="RefSeq" id="XP_003286852.1">
    <property type="nucleotide sequence ID" value="XM_003286804.1"/>
</dbReference>